<dbReference type="PANTHER" id="PTHR42852:SF18">
    <property type="entry name" value="CHROMOSOME UNDETERMINED SCAFFOLD_47, WHOLE GENOME SHOTGUN SEQUENCE"/>
    <property type="match status" value="1"/>
</dbReference>
<keyword evidence="3" id="KW-0676">Redox-active center</keyword>
<dbReference type="Proteomes" id="UP001221189">
    <property type="component" value="Unassembled WGS sequence"/>
</dbReference>
<evidence type="ECO:0000313" key="6">
    <source>
        <dbReference type="Proteomes" id="UP001221189"/>
    </source>
</evidence>
<protein>
    <submittedName>
        <fullName evidence="5">TlpA disulfide reductase family protein</fullName>
    </submittedName>
</protein>
<feature type="domain" description="Thioredoxin" evidence="4">
    <location>
        <begin position="31"/>
        <end position="181"/>
    </location>
</feature>
<evidence type="ECO:0000256" key="2">
    <source>
        <dbReference type="ARBA" id="ARBA00022748"/>
    </source>
</evidence>
<dbReference type="SUPFAM" id="SSF52833">
    <property type="entry name" value="Thioredoxin-like"/>
    <property type="match status" value="1"/>
</dbReference>
<reference evidence="5 6" key="1">
    <citation type="submission" date="2022-10" db="EMBL/GenBank/DDBJ databases">
        <title>Paucibacter sp. hw1 Genome sequencing.</title>
        <authorList>
            <person name="Park S."/>
        </authorList>
    </citation>
    <scope>NUCLEOTIDE SEQUENCE [LARGE SCALE GENOMIC DNA]</scope>
    <source>
        <strain evidence="6">hw1</strain>
    </source>
</reference>
<organism evidence="5 6">
    <name type="scientific">Roseateles albus</name>
    <dbReference type="NCBI Taxonomy" id="2987525"/>
    <lineage>
        <taxon>Bacteria</taxon>
        <taxon>Pseudomonadati</taxon>
        <taxon>Pseudomonadota</taxon>
        <taxon>Betaproteobacteria</taxon>
        <taxon>Burkholderiales</taxon>
        <taxon>Sphaerotilaceae</taxon>
        <taxon>Roseateles</taxon>
    </lineage>
</organism>
<dbReference type="InterPro" id="IPR036249">
    <property type="entry name" value="Thioredoxin-like_sf"/>
</dbReference>
<sequence>MSEPTSNTRRNLFIAAGLGATAIGAGLSLRHRPAEPAPLSAAAASFWSARFDRPDGGELLAAGFKGQPLLLNFWATWCPPCVKELPELAQFQREFKGKGWQVAGLAVDSPSAVRDFLKKLPLDFPVGLAGLTGTELTRTLGNSQGGLPFSVAFNAAGELIWRKLGATNLEELRQMASKFSPT</sequence>
<dbReference type="InterPro" id="IPR050553">
    <property type="entry name" value="Thioredoxin_ResA/DsbE_sf"/>
</dbReference>
<dbReference type="InterPro" id="IPR013766">
    <property type="entry name" value="Thioredoxin_domain"/>
</dbReference>
<dbReference type="InterPro" id="IPR017937">
    <property type="entry name" value="Thioredoxin_CS"/>
</dbReference>
<dbReference type="PROSITE" id="PS51352">
    <property type="entry name" value="THIOREDOXIN_2"/>
    <property type="match status" value="1"/>
</dbReference>
<comment type="subcellular location">
    <subcellularLocation>
        <location evidence="1">Cell envelope</location>
    </subcellularLocation>
</comment>
<dbReference type="RefSeq" id="WP_273601955.1">
    <property type="nucleotide sequence ID" value="NZ_JAQQXT010000015.1"/>
</dbReference>
<gene>
    <name evidence="5" type="ORF">PRZ03_20020</name>
</gene>
<dbReference type="InterPro" id="IPR006311">
    <property type="entry name" value="TAT_signal"/>
</dbReference>
<keyword evidence="6" id="KW-1185">Reference proteome</keyword>
<dbReference type="PROSITE" id="PS51318">
    <property type="entry name" value="TAT"/>
    <property type="match status" value="1"/>
</dbReference>
<evidence type="ECO:0000259" key="4">
    <source>
        <dbReference type="PROSITE" id="PS51352"/>
    </source>
</evidence>
<dbReference type="PROSITE" id="PS00194">
    <property type="entry name" value="THIOREDOXIN_1"/>
    <property type="match status" value="1"/>
</dbReference>
<dbReference type="EMBL" id="JAQQXT010000015">
    <property type="protein sequence ID" value="MDC8773861.1"/>
    <property type="molecule type" value="Genomic_DNA"/>
</dbReference>
<dbReference type="Pfam" id="PF08534">
    <property type="entry name" value="Redoxin"/>
    <property type="match status" value="1"/>
</dbReference>
<dbReference type="Gene3D" id="3.40.30.10">
    <property type="entry name" value="Glutaredoxin"/>
    <property type="match status" value="1"/>
</dbReference>
<accession>A0ABT5KIV0</accession>
<dbReference type="CDD" id="cd02966">
    <property type="entry name" value="TlpA_like_family"/>
    <property type="match status" value="1"/>
</dbReference>
<evidence type="ECO:0000256" key="3">
    <source>
        <dbReference type="ARBA" id="ARBA00023284"/>
    </source>
</evidence>
<dbReference type="InterPro" id="IPR013740">
    <property type="entry name" value="Redoxin"/>
</dbReference>
<evidence type="ECO:0000256" key="1">
    <source>
        <dbReference type="ARBA" id="ARBA00004196"/>
    </source>
</evidence>
<keyword evidence="2" id="KW-0201">Cytochrome c-type biogenesis</keyword>
<dbReference type="PANTHER" id="PTHR42852">
    <property type="entry name" value="THIOL:DISULFIDE INTERCHANGE PROTEIN DSBE"/>
    <property type="match status" value="1"/>
</dbReference>
<name>A0ABT5KIV0_9BURK</name>
<evidence type="ECO:0000313" key="5">
    <source>
        <dbReference type="EMBL" id="MDC8773861.1"/>
    </source>
</evidence>
<comment type="caution">
    <text evidence="5">The sequence shown here is derived from an EMBL/GenBank/DDBJ whole genome shotgun (WGS) entry which is preliminary data.</text>
</comment>
<proteinExistence type="predicted"/>